<keyword evidence="2" id="KW-1185">Reference proteome</keyword>
<evidence type="ECO:0008006" key="3">
    <source>
        <dbReference type="Google" id="ProtNLM"/>
    </source>
</evidence>
<dbReference type="AlphaFoldDB" id="A0A4R5LR19"/>
<comment type="caution">
    <text evidence="1">The sequence shown here is derived from an EMBL/GenBank/DDBJ whole genome shotgun (WGS) entry which is preliminary data.</text>
</comment>
<organism evidence="1 2">
    <name type="scientific">Seongchinamella unica</name>
    <dbReference type="NCBI Taxonomy" id="2547392"/>
    <lineage>
        <taxon>Bacteria</taxon>
        <taxon>Pseudomonadati</taxon>
        <taxon>Pseudomonadota</taxon>
        <taxon>Gammaproteobacteria</taxon>
        <taxon>Cellvibrionales</taxon>
        <taxon>Halieaceae</taxon>
        <taxon>Seongchinamella</taxon>
    </lineage>
</organism>
<evidence type="ECO:0000313" key="2">
    <source>
        <dbReference type="Proteomes" id="UP000295554"/>
    </source>
</evidence>
<gene>
    <name evidence="1" type="ORF">E2F43_15135</name>
</gene>
<dbReference type="EMBL" id="SMSE01000003">
    <property type="protein sequence ID" value="TDG13027.1"/>
    <property type="molecule type" value="Genomic_DNA"/>
</dbReference>
<sequence>MFRRQHHQKIHQVLQSLDAPFLAQHQCYFGGGTAIVLRRGEYRESVDMDFLVSDIEAYRELRKQLQAPKVLDQVFGMGRGPLTEMPELRADQYGIRTRLPLVSGGIKFEIVFEARISFDSPGPDDEVAGVSTLTEIDLAASKLLANVDRWSDAGVYGRDIIDLAMLDLPEKKWSQALAKAETAYGDAVGRDVHKAVATLQNNPDRLSSCLEALAMDVPAALVLKHLKRIDSMC</sequence>
<reference evidence="1 2" key="1">
    <citation type="submission" date="2019-03" db="EMBL/GenBank/DDBJ databases">
        <title>Seongchinamella monodicae gen. nov., sp. nov., a novel member of the Gammaproteobacteria isolated from a tidal mudflat of beach.</title>
        <authorList>
            <person name="Yang H.G."/>
            <person name="Kang J.W."/>
            <person name="Lee S.D."/>
        </authorList>
    </citation>
    <scope>NUCLEOTIDE SEQUENCE [LARGE SCALE GENOMIC DNA]</scope>
    <source>
        <strain evidence="1 2">GH4-78</strain>
    </source>
</reference>
<dbReference type="OrthoDB" id="5508069at2"/>
<accession>A0A4R5LR19</accession>
<dbReference type="Proteomes" id="UP000295554">
    <property type="component" value="Unassembled WGS sequence"/>
</dbReference>
<protein>
    <recommendedName>
        <fullName evidence="3">Nucleotidyl transferase AbiEii/AbiGii toxin family protein</fullName>
    </recommendedName>
</protein>
<dbReference type="Pfam" id="PF08843">
    <property type="entry name" value="AbiEii"/>
    <property type="match status" value="1"/>
</dbReference>
<name>A0A4R5LR19_9GAMM</name>
<proteinExistence type="predicted"/>
<dbReference type="InterPro" id="IPR014942">
    <property type="entry name" value="AbiEii"/>
</dbReference>
<evidence type="ECO:0000313" key="1">
    <source>
        <dbReference type="EMBL" id="TDG13027.1"/>
    </source>
</evidence>